<dbReference type="HOGENOM" id="CLU_1797453_0_0_1"/>
<dbReference type="EMBL" id="CCBP010000311">
    <property type="protein sequence ID" value="CDO75912.1"/>
    <property type="molecule type" value="Genomic_DNA"/>
</dbReference>
<accession>A0A060SN17</accession>
<reference evidence="2" key="1">
    <citation type="submission" date="2014-01" db="EMBL/GenBank/DDBJ databases">
        <title>The genome of the white-rot fungus Pycnoporus cinnabarinus: a basidiomycete model with a versatile arsenal for lignocellulosic biomass breakdown.</title>
        <authorList>
            <person name="Levasseur A."/>
            <person name="Lomascolo A."/>
            <person name="Ruiz-Duenas F.J."/>
            <person name="Uzan E."/>
            <person name="Piumi F."/>
            <person name="Kues U."/>
            <person name="Ram A.F.J."/>
            <person name="Murat C."/>
            <person name="Haon M."/>
            <person name="Benoit I."/>
            <person name="Arfi Y."/>
            <person name="Chevret D."/>
            <person name="Drula E."/>
            <person name="Kwon M.J."/>
            <person name="Gouret P."/>
            <person name="Lesage-Meessen L."/>
            <person name="Lombard V."/>
            <person name="Mariette J."/>
            <person name="Noirot C."/>
            <person name="Park J."/>
            <person name="Patyshakuliyeva A."/>
            <person name="Wieneger R.A.B."/>
            <person name="Wosten H.A.B."/>
            <person name="Martin F."/>
            <person name="Coutinho P.M."/>
            <person name="de Vries R."/>
            <person name="Martinez A.T."/>
            <person name="Klopp C."/>
            <person name="Pontarotti P."/>
            <person name="Henrissat B."/>
            <person name="Record E."/>
        </authorList>
    </citation>
    <scope>NUCLEOTIDE SEQUENCE [LARGE SCALE GENOMIC DNA]</scope>
    <source>
        <strain evidence="2">BRFM137</strain>
    </source>
</reference>
<protein>
    <submittedName>
        <fullName evidence="2">Uncharacterized protein</fullName>
    </submittedName>
</protein>
<gene>
    <name evidence="2" type="ORF">BN946_scf184873.g1</name>
</gene>
<feature type="region of interest" description="Disordered" evidence="1">
    <location>
        <begin position="1"/>
        <end position="53"/>
    </location>
</feature>
<keyword evidence="3" id="KW-1185">Reference proteome</keyword>
<name>A0A060SN17_PYCCI</name>
<sequence>MARVPQHPLTKVTRPDLASQAKASGVTDVKPTAAKQKRQRRVVGADGSTTKSRPTISALPAAMQQIFATHFIPLARQFAGTLDPWTDIKFSEYKSIHRRAFGDLAKAYPLEEDDVCHKLVSVLCTHTSVFSDIALICTDPQQDQ</sequence>
<comment type="caution">
    <text evidence="2">The sequence shown here is derived from an EMBL/GenBank/DDBJ whole genome shotgun (WGS) entry which is preliminary data.</text>
</comment>
<dbReference type="AlphaFoldDB" id="A0A060SN17"/>
<dbReference type="OrthoDB" id="2755636at2759"/>
<evidence type="ECO:0000313" key="3">
    <source>
        <dbReference type="Proteomes" id="UP000029665"/>
    </source>
</evidence>
<evidence type="ECO:0000256" key="1">
    <source>
        <dbReference type="SAM" id="MobiDB-lite"/>
    </source>
</evidence>
<organism evidence="2 3">
    <name type="scientific">Pycnoporus cinnabarinus</name>
    <name type="common">Cinnabar-red polypore</name>
    <name type="synonym">Trametes cinnabarina</name>
    <dbReference type="NCBI Taxonomy" id="5643"/>
    <lineage>
        <taxon>Eukaryota</taxon>
        <taxon>Fungi</taxon>
        <taxon>Dikarya</taxon>
        <taxon>Basidiomycota</taxon>
        <taxon>Agaricomycotina</taxon>
        <taxon>Agaricomycetes</taxon>
        <taxon>Polyporales</taxon>
        <taxon>Polyporaceae</taxon>
        <taxon>Trametes</taxon>
    </lineage>
</organism>
<proteinExistence type="predicted"/>
<dbReference type="Proteomes" id="UP000029665">
    <property type="component" value="Unassembled WGS sequence"/>
</dbReference>
<evidence type="ECO:0000313" key="2">
    <source>
        <dbReference type="EMBL" id="CDO75912.1"/>
    </source>
</evidence>